<organism evidence="1 2">
    <name type="scientific">Haloarchaeobius litoreus</name>
    <dbReference type="NCBI Taxonomy" id="755306"/>
    <lineage>
        <taxon>Archaea</taxon>
        <taxon>Methanobacteriati</taxon>
        <taxon>Methanobacteriota</taxon>
        <taxon>Stenosarchaea group</taxon>
        <taxon>Halobacteria</taxon>
        <taxon>Halobacteriales</taxon>
        <taxon>Halorubellaceae</taxon>
        <taxon>Haloarchaeobius</taxon>
    </lineage>
</organism>
<comment type="caution">
    <text evidence="1">The sequence shown here is derived from an EMBL/GenBank/DDBJ whole genome shotgun (WGS) entry which is preliminary data.</text>
</comment>
<sequence length="295" mass="31644">MSHGHDSRQHGAQNVSRRRFLGATATAAAGTGLAVGASGTAAADTYPRVTTRGHYDITWYGSVYLTDGHTEWDYDTAGDIPGLDSAAPDELLVHVHGWMNEPDSAVEGFQTAEAAYRDNGHDGAVIGFSWDSDSSVFGWWDSTEIAEENGKKLANFVNTYRQANPGTTIRLVCHSLGARVTLRCIEVLNANGITDAVQSVSLLGGAADNDAVSTGGRYGPDLANAVGQVDNYWKSDDDVLNWAYTTAEFDSAVGEEGCEGTPPANYEDHNVDYVPDHYSYYYPGDGCVGEVVAEW</sequence>
<evidence type="ECO:0000313" key="1">
    <source>
        <dbReference type="EMBL" id="MFD1645311.1"/>
    </source>
</evidence>
<accession>A0ABD6DH05</accession>
<proteinExistence type="predicted"/>
<dbReference type="EMBL" id="JBHUDO010000002">
    <property type="protein sequence ID" value="MFD1645311.1"/>
    <property type="molecule type" value="Genomic_DNA"/>
</dbReference>
<keyword evidence="2" id="KW-1185">Reference proteome</keyword>
<dbReference type="Gene3D" id="3.40.50.1820">
    <property type="entry name" value="alpha/beta hydrolase"/>
    <property type="match status" value="1"/>
</dbReference>
<dbReference type="InterPro" id="IPR006311">
    <property type="entry name" value="TAT_signal"/>
</dbReference>
<dbReference type="RefSeq" id="WP_256399177.1">
    <property type="nucleotide sequence ID" value="NZ_JANHJR010000001.1"/>
</dbReference>
<protein>
    <submittedName>
        <fullName evidence="1">DUF726 domain-containing protein</fullName>
    </submittedName>
</protein>
<reference evidence="1 2" key="1">
    <citation type="journal article" date="2019" name="Int. J. Syst. Evol. Microbiol.">
        <title>The Global Catalogue of Microorganisms (GCM) 10K type strain sequencing project: providing services to taxonomists for standard genome sequencing and annotation.</title>
        <authorList>
            <consortium name="The Broad Institute Genomics Platform"/>
            <consortium name="The Broad Institute Genome Sequencing Center for Infectious Disease"/>
            <person name="Wu L."/>
            <person name="Ma J."/>
        </authorList>
    </citation>
    <scope>NUCLEOTIDE SEQUENCE [LARGE SCALE GENOMIC DNA]</scope>
    <source>
        <strain evidence="1 2">CGMCC 1.10390</strain>
    </source>
</reference>
<dbReference type="Proteomes" id="UP001597034">
    <property type="component" value="Unassembled WGS sequence"/>
</dbReference>
<dbReference type="SUPFAM" id="SSF53474">
    <property type="entry name" value="alpha/beta-Hydrolases"/>
    <property type="match status" value="1"/>
</dbReference>
<name>A0ABD6DH05_9EURY</name>
<dbReference type="InterPro" id="IPR010297">
    <property type="entry name" value="DUF900_hydrolase"/>
</dbReference>
<dbReference type="AlphaFoldDB" id="A0ABD6DH05"/>
<dbReference type="PROSITE" id="PS51318">
    <property type="entry name" value="TAT"/>
    <property type="match status" value="1"/>
</dbReference>
<dbReference type="Pfam" id="PF05990">
    <property type="entry name" value="DUF900"/>
    <property type="match status" value="1"/>
</dbReference>
<dbReference type="InterPro" id="IPR029058">
    <property type="entry name" value="AB_hydrolase_fold"/>
</dbReference>
<evidence type="ECO:0000313" key="2">
    <source>
        <dbReference type="Proteomes" id="UP001597034"/>
    </source>
</evidence>
<gene>
    <name evidence="1" type="ORF">ACFSBL_06415</name>
</gene>